<dbReference type="AlphaFoldDB" id="A0AAW1T4W4"/>
<proteinExistence type="predicted"/>
<evidence type="ECO:0000313" key="1">
    <source>
        <dbReference type="EMBL" id="KAK9863958.1"/>
    </source>
</evidence>
<name>A0AAW1T4W4_9CHLO</name>
<dbReference type="EMBL" id="JALJOV010000408">
    <property type="protein sequence ID" value="KAK9863958.1"/>
    <property type="molecule type" value="Genomic_DNA"/>
</dbReference>
<organism evidence="1 2">
    <name type="scientific">Apatococcus fuscideae</name>
    <dbReference type="NCBI Taxonomy" id="2026836"/>
    <lineage>
        <taxon>Eukaryota</taxon>
        <taxon>Viridiplantae</taxon>
        <taxon>Chlorophyta</taxon>
        <taxon>core chlorophytes</taxon>
        <taxon>Trebouxiophyceae</taxon>
        <taxon>Chlorellales</taxon>
        <taxon>Chlorellaceae</taxon>
        <taxon>Apatococcus</taxon>
    </lineage>
</organism>
<keyword evidence="2" id="KW-1185">Reference proteome</keyword>
<protein>
    <submittedName>
        <fullName evidence="1">Uncharacterized protein</fullName>
    </submittedName>
</protein>
<evidence type="ECO:0000313" key="2">
    <source>
        <dbReference type="Proteomes" id="UP001485043"/>
    </source>
</evidence>
<comment type="caution">
    <text evidence="1">The sequence shown here is derived from an EMBL/GenBank/DDBJ whole genome shotgun (WGS) entry which is preliminary data.</text>
</comment>
<dbReference type="Proteomes" id="UP001485043">
    <property type="component" value="Unassembled WGS sequence"/>
</dbReference>
<sequence length="88" mass="9421">MAGSPCSPIIDWRRQLPAAGLKDKSSRDRQISADANTYMAVAPSCKGRFLTSTGKRTGKPIPVARSAHFSADMPSVALHTSSAFVYSH</sequence>
<gene>
    <name evidence="1" type="ORF">WJX84_001526</name>
</gene>
<reference evidence="1 2" key="1">
    <citation type="journal article" date="2024" name="Nat. Commun.">
        <title>Phylogenomics reveals the evolutionary origins of lichenization in chlorophyte algae.</title>
        <authorList>
            <person name="Puginier C."/>
            <person name="Libourel C."/>
            <person name="Otte J."/>
            <person name="Skaloud P."/>
            <person name="Haon M."/>
            <person name="Grisel S."/>
            <person name="Petersen M."/>
            <person name="Berrin J.G."/>
            <person name="Delaux P.M."/>
            <person name="Dal Grande F."/>
            <person name="Keller J."/>
        </authorList>
    </citation>
    <scope>NUCLEOTIDE SEQUENCE [LARGE SCALE GENOMIC DNA]</scope>
    <source>
        <strain evidence="1 2">SAG 2523</strain>
    </source>
</reference>
<accession>A0AAW1T4W4</accession>